<dbReference type="AlphaFoldDB" id="A0A5Y6ENI5"/>
<proteinExistence type="predicted"/>
<reference evidence="2" key="1">
    <citation type="submission" date="2019-08" db="EMBL/GenBank/DDBJ databases">
        <authorList>
            <consortium name="PulseNet: The National Subtyping Network for Foodborne Disease Surveillance"/>
            <person name="Tarr C.L."/>
            <person name="Trees E."/>
            <person name="Katz L.S."/>
            <person name="Carleton-Romer H.A."/>
            <person name="Stroika S."/>
            <person name="Kucerova Z."/>
            <person name="Roache K.F."/>
            <person name="Sabol A.L."/>
            <person name="Besser J."/>
            <person name="Gerner-Smidt P."/>
        </authorList>
    </citation>
    <scope>NUCLEOTIDE SEQUENCE</scope>
    <source>
        <strain evidence="2">PNUSAS086686</strain>
    </source>
</reference>
<keyword evidence="1" id="KW-0812">Transmembrane</keyword>
<dbReference type="EMBL" id="AAJCRC010000008">
    <property type="protein sequence ID" value="ECK6659200.1"/>
    <property type="molecule type" value="Genomic_DNA"/>
</dbReference>
<accession>A0A5Y6ENI5</accession>
<keyword evidence="1" id="KW-1133">Transmembrane helix</keyword>
<keyword evidence="1" id="KW-0472">Membrane</keyword>
<gene>
    <name evidence="2" type="ORF">FSC90_05075</name>
</gene>
<feature type="transmembrane region" description="Helical" evidence="1">
    <location>
        <begin position="6"/>
        <end position="25"/>
    </location>
</feature>
<evidence type="ECO:0000313" key="2">
    <source>
        <dbReference type="EMBL" id="ECK6659200.1"/>
    </source>
</evidence>
<comment type="caution">
    <text evidence="2">The sequence shown here is derived from an EMBL/GenBank/DDBJ whole genome shotgun (WGS) entry which is preliminary data.</text>
</comment>
<sequence>MIAFAFWLAFFSLLPVLYWVFKMMFDRLRFALTSKHHLVLEYIDTEGTVRRDVVDVSSDDEFYKIAMIAIRAGRTIKGGAFE</sequence>
<evidence type="ECO:0000256" key="1">
    <source>
        <dbReference type="SAM" id="Phobius"/>
    </source>
</evidence>
<organism evidence="2">
    <name type="scientific">Salmonella enterica</name>
    <name type="common">Salmonella choleraesuis</name>
    <dbReference type="NCBI Taxonomy" id="28901"/>
    <lineage>
        <taxon>Bacteria</taxon>
        <taxon>Pseudomonadati</taxon>
        <taxon>Pseudomonadota</taxon>
        <taxon>Gammaproteobacteria</taxon>
        <taxon>Enterobacterales</taxon>
        <taxon>Enterobacteriaceae</taxon>
        <taxon>Salmonella</taxon>
    </lineage>
</organism>
<protein>
    <submittedName>
        <fullName evidence="2">Uncharacterized protein</fullName>
    </submittedName>
</protein>
<name>A0A5Y6ENI5_SALER</name>